<feature type="compositionally biased region" description="Polar residues" evidence="10">
    <location>
        <begin position="1"/>
        <end position="13"/>
    </location>
</feature>
<feature type="domain" description="Rieske" evidence="11">
    <location>
        <begin position="78"/>
        <end position="170"/>
    </location>
</feature>
<dbReference type="CDD" id="cd03467">
    <property type="entry name" value="Rieske"/>
    <property type="match status" value="1"/>
</dbReference>
<dbReference type="InterPro" id="IPR006311">
    <property type="entry name" value="TAT_signal"/>
</dbReference>
<evidence type="ECO:0000256" key="4">
    <source>
        <dbReference type="ARBA" id="ARBA00022723"/>
    </source>
</evidence>
<evidence type="ECO:0000313" key="13">
    <source>
        <dbReference type="Proteomes" id="UP000537326"/>
    </source>
</evidence>
<comment type="caution">
    <text evidence="12">The sequence shown here is derived from an EMBL/GenBank/DDBJ whole genome shotgun (WGS) entry which is preliminary data.</text>
</comment>
<feature type="region of interest" description="Disordered" evidence="10">
    <location>
        <begin position="44"/>
        <end position="80"/>
    </location>
</feature>
<proteinExistence type="predicted"/>
<evidence type="ECO:0000256" key="7">
    <source>
        <dbReference type="ARBA" id="ARBA00023157"/>
    </source>
</evidence>
<feature type="region of interest" description="Disordered" evidence="10">
    <location>
        <begin position="1"/>
        <end position="22"/>
    </location>
</feature>
<comment type="function">
    <text evidence="1">Iron-sulfur subunit of the cytochrome bc1 complex, an essential component of the respiratory electron transport chain required for ATP synthesis. The bc1 complex catalyzes the oxidation of menaquinol and the reduction of cytochrome c in the respiratory chain. The bc1 complex operates through a Q-cycle mechanism that couples electron transfer to generation of the proton gradient that drives ATP synthesis.</text>
</comment>
<accession>A0A7Y9YDP0</accession>
<comment type="cofactor">
    <cofactor evidence="9">
        <name>[2Fe-2S] cluster</name>
        <dbReference type="ChEBI" id="CHEBI:190135"/>
    </cofactor>
</comment>
<keyword evidence="4" id="KW-0479">Metal-binding</keyword>
<dbReference type="PROSITE" id="PS51296">
    <property type="entry name" value="RIESKE"/>
    <property type="match status" value="1"/>
</dbReference>
<evidence type="ECO:0000259" key="11">
    <source>
        <dbReference type="PROSITE" id="PS51296"/>
    </source>
</evidence>
<dbReference type="RefSeq" id="WP_179531167.1">
    <property type="nucleotide sequence ID" value="NZ_BAAAPP010000003.1"/>
</dbReference>
<evidence type="ECO:0000256" key="2">
    <source>
        <dbReference type="ARBA" id="ARBA00015816"/>
    </source>
</evidence>
<dbReference type="EMBL" id="JACBZI010000001">
    <property type="protein sequence ID" value="NYI10305.1"/>
    <property type="molecule type" value="Genomic_DNA"/>
</dbReference>
<evidence type="ECO:0000313" key="12">
    <source>
        <dbReference type="EMBL" id="NYI10305.1"/>
    </source>
</evidence>
<dbReference type="Pfam" id="PF00355">
    <property type="entry name" value="Rieske"/>
    <property type="match status" value="1"/>
</dbReference>
<dbReference type="PRINTS" id="PR00162">
    <property type="entry name" value="RIESKE"/>
</dbReference>
<dbReference type="InterPro" id="IPR036922">
    <property type="entry name" value="Rieske_2Fe-2S_sf"/>
</dbReference>
<name>A0A7Y9YDP0_9ACTN</name>
<protein>
    <recommendedName>
        <fullName evidence="2">Cytochrome bc1 complex Rieske iron-sulfur subunit</fullName>
    </recommendedName>
    <alternativeName>
        <fullName evidence="8">Cytochrome bc1 reductase complex subunit QcrA</fullName>
    </alternativeName>
</protein>
<dbReference type="AlphaFoldDB" id="A0A7Y9YDP0"/>
<dbReference type="Proteomes" id="UP000537326">
    <property type="component" value="Unassembled WGS sequence"/>
</dbReference>
<dbReference type="Gene3D" id="2.102.10.10">
    <property type="entry name" value="Rieske [2Fe-2S] iron-sulphur domain"/>
    <property type="match status" value="1"/>
</dbReference>
<keyword evidence="6" id="KW-0411">Iron-sulfur</keyword>
<dbReference type="PANTHER" id="PTHR10134">
    <property type="entry name" value="CYTOCHROME B-C1 COMPLEX SUBUNIT RIESKE, MITOCHONDRIAL"/>
    <property type="match status" value="1"/>
</dbReference>
<dbReference type="InterPro" id="IPR017941">
    <property type="entry name" value="Rieske_2Fe-2S"/>
</dbReference>
<evidence type="ECO:0000256" key="10">
    <source>
        <dbReference type="SAM" id="MobiDB-lite"/>
    </source>
</evidence>
<dbReference type="GO" id="GO:0051537">
    <property type="term" value="F:2 iron, 2 sulfur cluster binding"/>
    <property type="evidence" value="ECO:0007669"/>
    <property type="project" value="UniProtKB-KW"/>
</dbReference>
<keyword evidence="5" id="KW-0408">Iron</keyword>
<gene>
    <name evidence="12" type="ORF">BKA05_001820</name>
</gene>
<dbReference type="InterPro" id="IPR014349">
    <property type="entry name" value="Rieske_Fe-S_prot"/>
</dbReference>
<reference evidence="12 13" key="1">
    <citation type="submission" date="2020-07" db="EMBL/GenBank/DDBJ databases">
        <title>Sequencing the genomes of 1000 actinobacteria strains.</title>
        <authorList>
            <person name="Klenk H.-P."/>
        </authorList>
    </citation>
    <scope>NUCLEOTIDE SEQUENCE [LARGE SCALE GENOMIC DNA]</scope>
    <source>
        <strain evidence="12 13">DSM 18248</strain>
    </source>
</reference>
<evidence type="ECO:0000256" key="8">
    <source>
        <dbReference type="ARBA" id="ARBA00029586"/>
    </source>
</evidence>
<dbReference type="GO" id="GO:0004497">
    <property type="term" value="F:monooxygenase activity"/>
    <property type="evidence" value="ECO:0007669"/>
    <property type="project" value="UniProtKB-ARBA"/>
</dbReference>
<keyword evidence="3" id="KW-0001">2Fe-2S</keyword>
<evidence type="ECO:0000256" key="6">
    <source>
        <dbReference type="ARBA" id="ARBA00023014"/>
    </source>
</evidence>
<dbReference type="InterPro" id="IPR005805">
    <property type="entry name" value="Rieske_Fe-S_prot_C"/>
</dbReference>
<organism evidence="12 13">
    <name type="scientific">Nocardioides marinus</name>
    <dbReference type="NCBI Taxonomy" id="374514"/>
    <lineage>
        <taxon>Bacteria</taxon>
        <taxon>Bacillati</taxon>
        <taxon>Actinomycetota</taxon>
        <taxon>Actinomycetes</taxon>
        <taxon>Propionibacteriales</taxon>
        <taxon>Nocardioidaceae</taxon>
        <taxon>Nocardioides</taxon>
    </lineage>
</organism>
<dbReference type="PROSITE" id="PS51318">
    <property type="entry name" value="TAT"/>
    <property type="match status" value="1"/>
</dbReference>
<keyword evidence="13" id="KW-1185">Reference proteome</keyword>
<evidence type="ECO:0000256" key="5">
    <source>
        <dbReference type="ARBA" id="ARBA00023004"/>
    </source>
</evidence>
<sequence length="171" mass="16327">MSQPTEPRPSRQTAAARPTLSRRHALGGVAGVGLGLPLLAACAGDDSSATDPAGSPGASTGGSPSTDSGSSGGSAASAAFASTADVPVGSGAVFPDEGVVVTQPTEGEFLGFSITCTHQGCPVDSVSDAGISCPCHGSVFDLTSGAPTAGPATSALGAVQLTVDGQDISRA</sequence>
<dbReference type="GO" id="GO:0016020">
    <property type="term" value="C:membrane"/>
    <property type="evidence" value="ECO:0007669"/>
    <property type="project" value="InterPro"/>
</dbReference>
<evidence type="ECO:0000256" key="1">
    <source>
        <dbReference type="ARBA" id="ARBA00002494"/>
    </source>
</evidence>
<dbReference type="SUPFAM" id="SSF50022">
    <property type="entry name" value="ISP domain"/>
    <property type="match status" value="1"/>
</dbReference>
<evidence type="ECO:0000256" key="9">
    <source>
        <dbReference type="ARBA" id="ARBA00034078"/>
    </source>
</evidence>
<dbReference type="GO" id="GO:0016705">
    <property type="term" value="F:oxidoreductase activity, acting on paired donors, with incorporation or reduction of molecular oxygen"/>
    <property type="evidence" value="ECO:0007669"/>
    <property type="project" value="UniProtKB-ARBA"/>
</dbReference>
<keyword evidence="7" id="KW-1015">Disulfide bond</keyword>
<feature type="compositionally biased region" description="Low complexity" evidence="10">
    <location>
        <begin position="51"/>
        <end position="80"/>
    </location>
</feature>
<evidence type="ECO:0000256" key="3">
    <source>
        <dbReference type="ARBA" id="ARBA00022714"/>
    </source>
</evidence>
<dbReference type="GO" id="GO:0046872">
    <property type="term" value="F:metal ion binding"/>
    <property type="evidence" value="ECO:0007669"/>
    <property type="project" value="UniProtKB-KW"/>
</dbReference>